<comment type="subcellular location">
    <subcellularLocation>
        <location evidence="1">Cytoplasm</location>
        <location evidence="1">Cytoskeleton</location>
        <location evidence="1">Spindle</location>
    </subcellularLocation>
</comment>
<name>A0A9Q0YC55_HOLLE</name>
<dbReference type="GO" id="GO:0005874">
    <property type="term" value="C:microtubule"/>
    <property type="evidence" value="ECO:0007669"/>
    <property type="project" value="UniProtKB-KW"/>
</dbReference>
<feature type="compositionally biased region" description="Low complexity" evidence="8">
    <location>
        <begin position="109"/>
        <end position="123"/>
    </location>
</feature>
<feature type="region of interest" description="Disordered" evidence="8">
    <location>
        <begin position="1"/>
        <end position="35"/>
    </location>
</feature>
<evidence type="ECO:0000256" key="4">
    <source>
        <dbReference type="ARBA" id="ARBA00023017"/>
    </source>
</evidence>
<dbReference type="Gene3D" id="2.30.30.190">
    <property type="entry name" value="CAP Gly-rich-like domain"/>
    <property type="match status" value="1"/>
</dbReference>
<dbReference type="InterPro" id="IPR036859">
    <property type="entry name" value="CAP-Gly_dom_sf"/>
</dbReference>
<proteinExistence type="predicted"/>
<comment type="caution">
    <text evidence="10">The sequence shown here is derived from an EMBL/GenBank/DDBJ whole genome shotgun (WGS) entry which is preliminary data.</text>
</comment>
<dbReference type="Pfam" id="PF01302">
    <property type="entry name" value="CAP_GLY"/>
    <property type="match status" value="1"/>
</dbReference>
<keyword evidence="4" id="KW-0243">Dynein</keyword>
<evidence type="ECO:0000313" key="11">
    <source>
        <dbReference type="Proteomes" id="UP001152320"/>
    </source>
</evidence>
<keyword evidence="5 7" id="KW-0175">Coiled coil</keyword>
<dbReference type="PROSITE" id="PS50245">
    <property type="entry name" value="CAP_GLY_2"/>
    <property type="match status" value="1"/>
</dbReference>
<keyword evidence="3" id="KW-0493">Microtubule</keyword>
<feature type="compositionally biased region" description="Pro residues" evidence="8">
    <location>
        <begin position="487"/>
        <end position="499"/>
    </location>
</feature>
<feature type="domain" description="CAP-Gly" evidence="9">
    <location>
        <begin position="412"/>
        <end position="446"/>
    </location>
</feature>
<evidence type="ECO:0000259" key="9">
    <source>
        <dbReference type="PROSITE" id="PS50245"/>
    </source>
</evidence>
<evidence type="ECO:0000256" key="7">
    <source>
        <dbReference type="SAM" id="Coils"/>
    </source>
</evidence>
<protein>
    <submittedName>
        <fullName evidence="10">CAP-Gly domain-containing linker protein 2</fullName>
    </submittedName>
</protein>
<evidence type="ECO:0000256" key="3">
    <source>
        <dbReference type="ARBA" id="ARBA00022701"/>
    </source>
</evidence>
<dbReference type="SUPFAM" id="SSF74924">
    <property type="entry name" value="Cap-Gly domain"/>
    <property type="match status" value="1"/>
</dbReference>
<feature type="region of interest" description="Disordered" evidence="8">
    <location>
        <begin position="98"/>
        <end position="172"/>
    </location>
</feature>
<keyword evidence="11" id="KW-1185">Reference proteome</keyword>
<dbReference type="Proteomes" id="UP001152320">
    <property type="component" value="Chromosome 23"/>
</dbReference>
<evidence type="ECO:0000256" key="5">
    <source>
        <dbReference type="ARBA" id="ARBA00023054"/>
    </source>
</evidence>
<evidence type="ECO:0000256" key="8">
    <source>
        <dbReference type="SAM" id="MobiDB-lite"/>
    </source>
</evidence>
<dbReference type="EMBL" id="JAIZAY010000023">
    <property type="protein sequence ID" value="KAJ8019510.1"/>
    <property type="molecule type" value="Genomic_DNA"/>
</dbReference>
<dbReference type="GO" id="GO:0030286">
    <property type="term" value="C:dynein complex"/>
    <property type="evidence" value="ECO:0007669"/>
    <property type="project" value="UniProtKB-KW"/>
</dbReference>
<dbReference type="SMART" id="SM01052">
    <property type="entry name" value="CAP_GLY"/>
    <property type="match status" value="1"/>
</dbReference>
<evidence type="ECO:0000256" key="2">
    <source>
        <dbReference type="ARBA" id="ARBA00022490"/>
    </source>
</evidence>
<dbReference type="AlphaFoldDB" id="A0A9Q0YC55"/>
<dbReference type="InterPro" id="IPR000938">
    <property type="entry name" value="CAP-Gly_domain"/>
</dbReference>
<evidence type="ECO:0000256" key="6">
    <source>
        <dbReference type="ARBA" id="ARBA00023212"/>
    </source>
</evidence>
<sequence>MTRKSEWTGMSPGSSDSARGSSFDHWDSQDFSSSLKGDRLQVDESIVEDKETASSAVAFVVHSSRKGIIHLCADVANLIKAKKRLQLLVNQLQEENARLKQSRHHGGMSSEHTSRSTTPSPHSLESLGSRYRNSSHRGRRKGSAARQSCLPPSPSTSTLTSPGEELVPSYEEKPGYFSRRYRRQLSSSKRRDLQEFEQQALCNTEQQTGSLCRSIEERCVSGGAIHTTDTSSNQHRITVEIHPSPLVKEEEDNAKEETAKNVSNVSMDSVAVQCSMCEDLHQQLQENIEHVTREKSRIQEDYLQVQEEVKQLKLQIQRLEDDKQMKQYCAVEFENETGSKDKTTFSKCISSERDSPYQLPHLSANSKTKPRSLNKTTSGFTIHLEDRVMVKGDRTGTVRYIGPLKHLNPTLVFVGVHLDSAAGRHDGYIHGYRYFECPKDHGVFIPVKDVQTVLMSKSIKRPKTAKSSLSASGVQVLAQSKKTVSVPAPPISPESPPSCPSSSQRIYVRRQSKSKSIIGRYSTEKQLN</sequence>
<feature type="compositionally biased region" description="Basic residues" evidence="8">
    <location>
        <begin position="133"/>
        <end position="143"/>
    </location>
</feature>
<evidence type="ECO:0000313" key="10">
    <source>
        <dbReference type="EMBL" id="KAJ8019510.1"/>
    </source>
</evidence>
<reference evidence="10" key="1">
    <citation type="submission" date="2021-10" db="EMBL/GenBank/DDBJ databases">
        <title>Tropical sea cucumber genome reveals ecological adaptation and Cuvierian tubules defense mechanism.</title>
        <authorList>
            <person name="Chen T."/>
        </authorList>
    </citation>
    <scope>NUCLEOTIDE SEQUENCE</scope>
    <source>
        <strain evidence="10">Nanhai2018</strain>
        <tissue evidence="10">Muscle</tissue>
    </source>
</reference>
<dbReference type="OrthoDB" id="6150876at2759"/>
<dbReference type="GO" id="GO:0005819">
    <property type="term" value="C:spindle"/>
    <property type="evidence" value="ECO:0007669"/>
    <property type="project" value="UniProtKB-SubCell"/>
</dbReference>
<dbReference type="PANTHER" id="PTHR18916:SF6">
    <property type="entry name" value="DYNACTIN SUBUNIT 1"/>
    <property type="match status" value="1"/>
</dbReference>
<dbReference type="PANTHER" id="PTHR18916">
    <property type="entry name" value="DYNACTIN 1-RELATED MICROTUBULE-BINDING"/>
    <property type="match status" value="1"/>
</dbReference>
<keyword evidence="6" id="KW-0206">Cytoskeleton</keyword>
<feature type="region of interest" description="Disordered" evidence="8">
    <location>
        <begin position="484"/>
        <end position="528"/>
    </location>
</feature>
<accession>A0A9Q0YC55</accession>
<feature type="coiled-coil region" evidence="7">
    <location>
        <begin position="274"/>
        <end position="322"/>
    </location>
</feature>
<evidence type="ECO:0000256" key="1">
    <source>
        <dbReference type="ARBA" id="ARBA00004186"/>
    </source>
</evidence>
<gene>
    <name evidence="10" type="ORF">HOLleu_41138</name>
</gene>
<feature type="compositionally biased region" description="Low complexity" evidence="8">
    <location>
        <begin position="11"/>
        <end position="21"/>
    </location>
</feature>
<organism evidence="10 11">
    <name type="scientific">Holothuria leucospilota</name>
    <name type="common">Black long sea cucumber</name>
    <name type="synonym">Mertensiothuria leucospilota</name>
    <dbReference type="NCBI Taxonomy" id="206669"/>
    <lineage>
        <taxon>Eukaryota</taxon>
        <taxon>Metazoa</taxon>
        <taxon>Echinodermata</taxon>
        <taxon>Eleutherozoa</taxon>
        <taxon>Echinozoa</taxon>
        <taxon>Holothuroidea</taxon>
        <taxon>Aspidochirotacea</taxon>
        <taxon>Aspidochirotida</taxon>
        <taxon>Holothuriidae</taxon>
        <taxon>Holothuria</taxon>
    </lineage>
</organism>
<keyword evidence="2" id="KW-0963">Cytoplasm</keyword>